<evidence type="ECO:0000313" key="2">
    <source>
        <dbReference type="Proteomes" id="UP000027215"/>
    </source>
</evidence>
<sequence length="170" mass="19479">MRISPLSIQHILLINFLFISLASMTGCESKEKDQMVKEYIQNDLKVGQVVRVTDLTKVTHGMVCTLYPYQSYIDEKVPQSVHINAYLKASGYIADESHWAFVIAETETVNLYQFKRSRNLDILASHEIQSEHKTKLPEHFKPANCASLENAVVTKIESKNRFFLIMGEIK</sequence>
<protein>
    <recommendedName>
        <fullName evidence="3">Lipoprotein</fullName>
    </recommendedName>
</protein>
<gene>
    <name evidence="1" type="ORF">D934_00735</name>
</gene>
<proteinExistence type="predicted"/>
<dbReference type="KEGG" id="xfs:D934_00735"/>
<dbReference type="PATRIC" id="fig|155920.8.peg.178"/>
<evidence type="ECO:0000313" key="1">
    <source>
        <dbReference type="EMBL" id="AIC09192.1"/>
    </source>
</evidence>
<dbReference type="Proteomes" id="UP000027215">
    <property type="component" value="Chromosome"/>
</dbReference>
<name>A0A060H8E1_XYLFS</name>
<dbReference type="AlphaFoldDB" id="A0A060H8E1"/>
<accession>A0A060H8E1</accession>
<reference evidence="1 2" key="1">
    <citation type="submission" date="2013-08" db="EMBL/GenBank/DDBJ databases">
        <authorList>
            <person name="Stouthamer R."/>
            <person name="Nunney L."/>
        </authorList>
    </citation>
    <scope>NUCLEOTIDE SEQUENCE [LARGE SCALE GENOMIC DNA]</scope>
    <source>
        <strain evidence="2">ann-1</strain>
    </source>
</reference>
<evidence type="ECO:0008006" key="3">
    <source>
        <dbReference type="Google" id="ProtNLM"/>
    </source>
</evidence>
<dbReference type="EMBL" id="CP006696">
    <property type="protein sequence ID" value="AIC09192.1"/>
    <property type="molecule type" value="Genomic_DNA"/>
</dbReference>
<dbReference type="PROSITE" id="PS51257">
    <property type="entry name" value="PROKAR_LIPOPROTEIN"/>
    <property type="match status" value="1"/>
</dbReference>
<organism evidence="1 2">
    <name type="scientific">Xylella fastidiosa subsp. sandyi Ann-1</name>
    <dbReference type="NCBI Taxonomy" id="155920"/>
    <lineage>
        <taxon>Bacteria</taxon>
        <taxon>Pseudomonadati</taxon>
        <taxon>Pseudomonadota</taxon>
        <taxon>Gammaproteobacteria</taxon>
        <taxon>Lysobacterales</taxon>
        <taxon>Lysobacteraceae</taxon>
        <taxon>Xylella</taxon>
    </lineage>
</organism>
<dbReference type="HOGENOM" id="CLU_133872_0_0_6"/>